<accession>A0ABV6JT27</accession>
<reference evidence="1 2" key="1">
    <citation type="submission" date="2024-09" db="EMBL/GenBank/DDBJ databases">
        <authorList>
            <person name="Sun Q."/>
            <person name="Mori K."/>
        </authorList>
    </citation>
    <scope>NUCLEOTIDE SEQUENCE [LARGE SCALE GENOMIC DNA]</scope>
    <source>
        <strain evidence="1 2">TBRC 5777</strain>
    </source>
</reference>
<name>A0ABV6JT27_9PROT</name>
<protein>
    <submittedName>
        <fullName evidence="1">Uncharacterized protein</fullName>
    </submittedName>
</protein>
<dbReference type="Proteomes" id="UP001589865">
    <property type="component" value="Unassembled WGS sequence"/>
</dbReference>
<sequence length="48" mass="5245">MLFLPLLAVIHSSAGFTLGVLSVLAGKSVAKMARDDLRRALRRPPRQD</sequence>
<dbReference type="RefSeq" id="WP_377044634.1">
    <property type="nucleotide sequence ID" value="NZ_JBHLUN010000008.1"/>
</dbReference>
<proteinExistence type="predicted"/>
<evidence type="ECO:0000313" key="2">
    <source>
        <dbReference type="Proteomes" id="UP001589865"/>
    </source>
</evidence>
<keyword evidence="2" id="KW-1185">Reference proteome</keyword>
<dbReference type="EMBL" id="JBHLUN010000008">
    <property type="protein sequence ID" value="MFC0408877.1"/>
    <property type="molecule type" value="Genomic_DNA"/>
</dbReference>
<comment type="caution">
    <text evidence="1">The sequence shown here is derived from an EMBL/GenBank/DDBJ whole genome shotgun (WGS) entry which is preliminary data.</text>
</comment>
<gene>
    <name evidence="1" type="ORF">ACFFGY_11485</name>
</gene>
<evidence type="ECO:0000313" key="1">
    <source>
        <dbReference type="EMBL" id="MFC0408877.1"/>
    </source>
</evidence>
<organism evidence="1 2">
    <name type="scientific">Roseomonas elaeocarpi</name>
    <dbReference type="NCBI Taxonomy" id="907779"/>
    <lineage>
        <taxon>Bacteria</taxon>
        <taxon>Pseudomonadati</taxon>
        <taxon>Pseudomonadota</taxon>
        <taxon>Alphaproteobacteria</taxon>
        <taxon>Acetobacterales</taxon>
        <taxon>Roseomonadaceae</taxon>
        <taxon>Roseomonas</taxon>
    </lineage>
</organism>